<evidence type="ECO:0000256" key="3">
    <source>
        <dbReference type="ARBA" id="ARBA00023082"/>
    </source>
</evidence>
<dbReference type="PANTHER" id="PTHR43133">
    <property type="entry name" value="RNA POLYMERASE ECF-TYPE SIGMA FACTO"/>
    <property type="match status" value="1"/>
</dbReference>
<protein>
    <submittedName>
        <fullName evidence="7">Sigma-70 family RNA polymerase sigma factor</fullName>
    </submittedName>
</protein>
<feature type="domain" description="RNA polymerase sigma factor 70 region 4 type 2" evidence="6">
    <location>
        <begin position="131"/>
        <end position="183"/>
    </location>
</feature>
<dbReference type="InterPro" id="IPR013324">
    <property type="entry name" value="RNA_pol_sigma_r3/r4-like"/>
</dbReference>
<keyword evidence="4" id="KW-0804">Transcription</keyword>
<keyword evidence="2" id="KW-0805">Transcription regulation</keyword>
<dbReference type="EMBL" id="JAOCDZ010000011">
    <property type="protein sequence ID" value="MDH0737582.1"/>
    <property type="molecule type" value="Genomic_DNA"/>
</dbReference>
<proteinExistence type="inferred from homology"/>
<dbReference type="AlphaFoldDB" id="A0AA42LQE3"/>
<name>A0AA42LQE3_9BURK</name>
<dbReference type="SUPFAM" id="SSF88946">
    <property type="entry name" value="Sigma2 domain of RNA polymerase sigma factors"/>
    <property type="match status" value="1"/>
</dbReference>
<comment type="caution">
    <text evidence="7">The sequence shown here is derived from an EMBL/GenBank/DDBJ whole genome shotgun (WGS) entry which is preliminary data.</text>
</comment>
<dbReference type="InterPro" id="IPR013325">
    <property type="entry name" value="RNA_pol_sigma_r2"/>
</dbReference>
<dbReference type="GO" id="GO:0003677">
    <property type="term" value="F:DNA binding"/>
    <property type="evidence" value="ECO:0007669"/>
    <property type="project" value="InterPro"/>
</dbReference>
<dbReference type="InterPro" id="IPR013249">
    <property type="entry name" value="RNA_pol_sigma70_r4_t2"/>
</dbReference>
<sequence>MPSPFLSSSAPCADAAIAAIDGLVDGRVDSRVDSLYREHRPWLFGWLRRKLGCDHRAEDLAQDVFVRVIQGRKAVRAHDARALLTTIAKGLVVDHQRHAALEYAYLGYLSTLPQAYAPSPETQAEQLQALMRLDHLLDGLPPKARAAFLMSQLDGLTYPDIAQRLGVSLSSVQQYMVRAMTACYAAFYE</sequence>
<evidence type="ECO:0000313" key="7">
    <source>
        <dbReference type="EMBL" id="MDH0737582.1"/>
    </source>
</evidence>
<dbReference type="InterPro" id="IPR036388">
    <property type="entry name" value="WH-like_DNA-bd_sf"/>
</dbReference>
<dbReference type="GO" id="GO:0016987">
    <property type="term" value="F:sigma factor activity"/>
    <property type="evidence" value="ECO:0007669"/>
    <property type="project" value="UniProtKB-KW"/>
</dbReference>
<dbReference type="CDD" id="cd06171">
    <property type="entry name" value="Sigma70_r4"/>
    <property type="match status" value="1"/>
</dbReference>
<dbReference type="Pfam" id="PF04542">
    <property type="entry name" value="Sigma70_r2"/>
    <property type="match status" value="1"/>
</dbReference>
<evidence type="ECO:0000256" key="1">
    <source>
        <dbReference type="ARBA" id="ARBA00010641"/>
    </source>
</evidence>
<reference evidence="7" key="1">
    <citation type="submission" date="2022-09" db="EMBL/GenBank/DDBJ databases">
        <title>Intensive care unit water sources are persistently colonized with multi-drug resistant bacteria and are the site of extensive horizontal gene transfer of antibiotic resistance genes.</title>
        <authorList>
            <person name="Diorio-Toth L."/>
        </authorList>
    </citation>
    <scope>NUCLEOTIDE SEQUENCE</scope>
    <source>
        <strain evidence="7">GD03843</strain>
    </source>
</reference>
<dbReference type="Proteomes" id="UP001161094">
    <property type="component" value="Unassembled WGS sequence"/>
</dbReference>
<dbReference type="Gene3D" id="1.10.10.10">
    <property type="entry name" value="Winged helix-like DNA-binding domain superfamily/Winged helix DNA-binding domain"/>
    <property type="match status" value="1"/>
</dbReference>
<keyword evidence="3" id="KW-0731">Sigma factor</keyword>
<evidence type="ECO:0000259" key="6">
    <source>
        <dbReference type="Pfam" id="PF08281"/>
    </source>
</evidence>
<evidence type="ECO:0000313" key="8">
    <source>
        <dbReference type="Proteomes" id="UP001161094"/>
    </source>
</evidence>
<gene>
    <name evidence="7" type="ORF">N5D93_17340</name>
</gene>
<dbReference type="InterPro" id="IPR007627">
    <property type="entry name" value="RNA_pol_sigma70_r2"/>
</dbReference>
<evidence type="ECO:0000256" key="2">
    <source>
        <dbReference type="ARBA" id="ARBA00023015"/>
    </source>
</evidence>
<dbReference type="PANTHER" id="PTHR43133:SF63">
    <property type="entry name" value="RNA POLYMERASE SIGMA FACTOR FECI-RELATED"/>
    <property type="match status" value="1"/>
</dbReference>
<dbReference type="InterPro" id="IPR014284">
    <property type="entry name" value="RNA_pol_sigma-70_dom"/>
</dbReference>
<feature type="domain" description="RNA polymerase sigma-70 region 2" evidence="5">
    <location>
        <begin position="35"/>
        <end position="99"/>
    </location>
</feature>
<dbReference type="InterPro" id="IPR039425">
    <property type="entry name" value="RNA_pol_sigma-70-like"/>
</dbReference>
<dbReference type="Pfam" id="PF08281">
    <property type="entry name" value="Sigma70_r4_2"/>
    <property type="match status" value="1"/>
</dbReference>
<dbReference type="Gene3D" id="1.10.1740.10">
    <property type="match status" value="1"/>
</dbReference>
<dbReference type="GO" id="GO:0006352">
    <property type="term" value="P:DNA-templated transcription initiation"/>
    <property type="evidence" value="ECO:0007669"/>
    <property type="project" value="InterPro"/>
</dbReference>
<dbReference type="NCBIfam" id="NF009180">
    <property type="entry name" value="PRK12528.1"/>
    <property type="match status" value="1"/>
</dbReference>
<evidence type="ECO:0000259" key="5">
    <source>
        <dbReference type="Pfam" id="PF04542"/>
    </source>
</evidence>
<dbReference type="NCBIfam" id="TIGR02937">
    <property type="entry name" value="sigma70-ECF"/>
    <property type="match status" value="1"/>
</dbReference>
<accession>A0AA42LQE3</accession>
<evidence type="ECO:0000256" key="4">
    <source>
        <dbReference type="ARBA" id="ARBA00023163"/>
    </source>
</evidence>
<organism evidence="7 8">
    <name type="scientific">Achromobacter spanius</name>
    <dbReference type="NCBI Taxonomy" id="217203"/>
    <lineage>
        <taxon>Bacteria</taxon>
        <taxon>Pseudomonadati</taxon>
        <taxon>Pseudomonadota</taxon>
        <taxon>Betaproteobacteria</taxon>
        <taxon>Burkholderiales</taxon>
        <taxon>Alcaligenaceae</taxon>
        <taxon>Achromobacter</taxon>
    </lineage>
</organism>
<dbReference type="SUPFAM" id="SSF88659">
    <property type="entry name" value="Sigma3 and sigma4 domains of RNA polymerase sigma factors"/>
    <property type="match status" value="1"/>
</dbReference>
<comment type="similarity">
    <text evidence="1">Belongs to the sigma-70 factor family. ECF subfamily.</text>
</comment>